<evidence type="ECO:0000259" key="1">
    <source>
        <dbReference type="SMART" id="SM00587"/>
    </source>
</evidence>
<dbReference type="Proteomes" id="UP000017842">
    <property type="component" value="Unassembled WGS sequence"/>
</dbReference>
<comment type="caution">
    <text evidence="2">The sequence shown here is derived from an EMBL/GenBank/DDBJ whole genome shotgun (WGS) entry which is preliminary data.</text>
</comment>
<evidence type="ECO:0000313" key="2">
    <source>
        <dbReference type="EMBL" id="ESS70457.1"/>
    </source>
</evidence>
<keyword evidence="3" id="KW-1185">Reference proteome</keyword>
<dbReference type="SMART" id="SM00587">
    <property type="entry name" value="CHK"/>
    <property type="match status" value="1"/>
</dbReference>
<feature type="domain" description="CHK kinase-like" evidence="1">
    <location>
        <begin position="119"/>
        <end position="298"/>
    </location>
</feature>
<dbReference type="PANTHER" id="PTHR11012">
    <property type="entry name" value="PROTEIN KINASE-LIKE DOMAIN-CONTAINING"/>
    <property type="match status" value="1"/>
</dbReference>
<dbReference type="PATRIC" id="fig|1116472.3.peg.3213"/>
<dbReference type="STRING" id="1116472.MGMO_122c00180"/>
<accession>V5BW43</accession>
<dbReference type="EMBL" id="AYLO01000114">
    <property type="protein sequence ID" value="ESS70457.1"/>
    <property type="molecule type" value="Genomic_DNA"/>
</dbReference>
<dbReference type="eggNOG" id="COG0510">
    <property type="taxonomic scope" value="Bacteria"/>
</dbReference>
<sequence length="359" mass="40418">MRNRTIVNSPQQLNLDWAQAILSNHEELTEVEINEVNVTSVDIGTTTRVRIAVEHNVPDVPKQWFVKLPSLSFRAKAITALPRLLPTEVRFYNELADQVPLNKPKLLFAHNRFGRGSTLVINDVSEFGAIPGRVGDALTVEQARLVIRQLAQFHAHFTNKARNGRDFRWLAGPVRRLEDGLGAALAVPLMRRGLRLAGEYVAAGLHGPALRYARHRKKVMRFLSSAEPTLVHHDCHPGNLFWHNNQPGFLDWQMVRVGEGIGDVSYFLATALTPESRRQHELALLADYHEIMAENHSVKTDFNSLLNRYRAHLVYSFEAMIVTLAVGGMMPLDSNLEMIRRAAQAIEDHDAFALLQNVG</sequence>
<proteinExistence type="predicted"/>
<dbReference type="Pfam" id="PF01636">
    <property type="entry name" value="APH"/>
    <property type="match status" value="1"/>
</dbReference>
<evidence type="ECO:0000313" key="3">
    <source>
        <dbReference type="Proteomes" id="UP000017842"/>
    </source>
</evidence>
<name>V5BW43_9GAMM</name>
<protein>
    <recommendedName>
        <fullName evidence="1">CHK kinase-like domain-containing protein</fullName>
    </recommendedName>
</protein>
<dbReference type="Gene3D" id="3.90.1200.10">
    <property type="match status" value="1"/>
</dbReference>
<organism evidence="2 3">
    <name type="scientific">Methyloglobulus morosus KoM1</name>
    <dbReference type="NCBI Taxonomy" id="1116472"/>
    <lineage>
        <taxon>Bacteria</taxon>
        <taxon>Pseudomonadati</taxon>
        <taxon>Pseudomonadota</taxon>
        <taxon>Gammaproteobacteria</taxon>
        <taxon>Methylococcales</taxon>
        <taxon>Methylococcaceae</taxon>
        <taxon>Methyloglobulus</taxon>
    </lineage>
</organism>
<reference evidence="2 3" key="1">
    <citation type="journal article" date="2013" name="Genome Announc.">
        <title>Draft Genome Sequence of the Methanotrophic Gammaproteobacterium Methyloglobulus morosus DSM 22980 Strain KoM1.</title>
        <authorList>
            <person name="Poehlein A."/>
            <person name="Deutzmann J.S."/>
            <person name="Daniel R."/>
            <person name="Simeonova D.D."/>
        </authorList>
    </citation>
    <scope>NUCLEOTIDE SEQUENCE [LARGE SCALE GENOMIC DNA]</scope>
    <source>
        <strain evidence="2 3">KoM1</strain>
    </source>
</reference>
<dbReference type="InterPro" id="IPR002575">
    <property type="entry name" value="Aminoglycoside_PTrfase"/>
</dbReference>
<dbReference type="InterPro" id="IPR015897">
    <property type="entry name" value="CHK_kinase-like"/>
</dbReference>
<dbReference type="InterPro" id="IPR011009">
    <property type="entry name" value="Kinase-like_dom_sf"/>
</dbReference>
<dbReference type="AlphaFoldDB" id="V5BW43"/>
<dbReference type="SUPFAM" id="SSF56112">
    <property type="entry name" value="Protein kinase-like (PK-like)"/>
    <property type="match status" value="1"/>
</dbReference>
<dbReference type="OrthoDB" id="3806873at2"/>
<gene>
    <name evidence="2" type="ORF">MGMO_122c00180</name>
</gene>
<dbReference type="PANTHER" id="PTHR11012:SF30">
    <property type="entry name" value="PROTEIN KINASE-LIKE DOMAIN-CONTAINING"/>
    <property type="match status" value="1"/>
</dbReference>
<dbReference type="RefSeq" id="WP_023495861.1">
    <property type="nucleotide sequence ID" value="NZ_AYLO01000114.1"/>
</dbReference>